<dbReference type="AlphaFoldDB" id="A0AAJ5VY70"/>
<accession>A0AAJ5VY70</accession>
<organism evidence="1 2">
    <name type="scientific">Candidatus Devosia phytovorans</name>
    <dbReference type="NCBI Taxonomy" id="3121372"/>
    <lineage>
        <taxon>Bacteria</taxon>
        <taxon>Pseudomonadati</taxon>
        <taxon>Pseudomonadota</taxon>
        <taxon>Alphaproteobacteria</taxon>
        <taxon>Hyphomicrobiales</taxon>
        <taxon>Devosiaceae</taxon>
        <taxon>Devosia</taxon>
    </lineage>
</organism>
<reference evidence="1" key="1">
    <citation type="submission" date="2023-03" db="EMBL/GenBank/DDBJ databases">
        <title>Andean soil-derived lignocellulolytic bacterial consortium as a source of novel taxa and putative plastic-active enzymes.</title>
        <authorList>
            <person name="Diaz-Garcia L."/>
            <person name="Chuvochina M."/>
            <person name="Feuerriegel G."/>
            <person name="Bunk B."/>
            <person name="Sproer C."/>
            <person name="Streit W.R."/>
            <person name="Rodriguez L.M."/>
            <person name="Overmann J."/>
            <person name="Jimenez D.J."/>
        </authorList>
    </citation>
    <scope>NUCLEOTIDE SEQUENCE</scope>
    <source>
        <strain evidence="1">MAG 4196</strain>
    </source>
</reference>
<gene>
    <name evidence="1" type="ORF">P0Y65_05070</name>
</gene>
<evidence type="ECO:0000313" key="2">
    <source>
        <dbReference type="Proteomes" id="UP001217476"/>
    </source>
</evidence>
<dbReference type="Proteomes" id="UP001217476">
    <property type="component" value="Chromosome"/>
</dbReference>
<proteinExistence type="predicted"/>
<dbReference type="EMBL" id="CP119312">
    <property type="protein sequence ID" value="WEK05629.1"/>
    <property type="molecule type" value="Genomic_DNA"/>
</dbReference>
<dbReference type="Gene3D" id="1.10.10.10">
    <property type="entry name" value="Winged helix-like DNA-binding domain superfamily/Winged helix DNA-binding domain"/>
    <property type="match status" value="1"/>
</dbReference>
<dbReference type="InterPro" id="IPR036388">
    <property type="entry name" value="WH-like_DNA-bd_sf"/>
</dbReference>
<evidence type="ECO:0000313" key="1">
    <source>
        <dbReference type="EMBL" id="WEK05629.1"/>
    </source>
</evidence>
<protein>
    <submittedName>
        <fullName evidence="1">Uncharacterized protein</fullName>
    </submittedName>
</protein>
<sequence>MTTTDRQALKRARAMLKHFSAIDPKMQVSTVLTLIEISEAEIGEREISVKDVEQSVGLQSGTASRNVAYWAEGHKEMNGGHNYVHIAFGTDRRRRALTMTDTGRAFLSASMSELK</sequence>
<name>A0AAJ5VY70_9HYPH</name>